<evidence type="ECO:0000256" key="8">
    <source>
        <dbReference type="ARBA" id="ARBA00022842"/>
    </source>
</evidence>
<feature type="binding site" evidence="13">
    <location>
        <position position="523"/>
    </location>
    <ligand>
        <name>Zn(2+)</name>
        <dbReference type="ChEBI" id="CHEBI:29105"/>
    </ligand>
</feature>
<comment type="similarity">
    <text evidence="12 13">Belongs to the NAD-dependent DNA ligase family. LigA subfamily.</text>
</comment>
<evidence type="ECO:0000256" key="15">
    <source>
        <dbReference type="SAM" id="MobiDB-lite"/>
    </source>
</evidence>
<dbReference type="SUPFAM" id="SSF47781">
    <property type="entry name" value="RuvA domain 2-like"/>
    <property type="match status" value="1"/>
</dbReference>
<protein>
    <recommendedName>
        <fullName evidence="2 13">DNA ligase</fullName>
        <ecNumber evidence="1 13">6.5.1.2</ecNumber>
    </recommendedName>
    <alternativeName>
        <fullName evidence="13">Polydeoxyribonucleotide synthase [NAD(+)]</fullName>
    </alternativeName>
</protein>
<keyword evidence="13" id="KW-0464">Manganese</keyword>
<keyword evidence="5 13" id="KW-0479">Metal-binding</keyword>
<comment type="cofactor">
    <cofactor evidence="13">
        <name>Mg(2+)</name>
        <dbReference type="ChEBI" id="CHEBI:18420"/>
    </cofactor>
    <cofactor evidence="13">
        <name>Mn(2+)</name>
        <dbReference type="ChEBI" id="CHEBI:29035"/>
    </cofactor>
</comment>
<keyword evidence="7 13" id="KW-0862">Zinc</keyword>
<feature type="binding site" evidence="13">
    <location>
        <position position="517"/>
    </location>
    <ligand>
        <name>Zn(2+)</name>
        <dbReference type="ChEBI" id="CHEBI:29105"/>
    </ligand>
</feature>
<keyword evidence="6 13" id="KW-0227">DNA damage</keyword>
<dbReference type="GO" id="GO:0003911">
    <property type="term" value="F:DNA ligase (NAD+) activity"/>
    <property type="evidence" value="ECO:0007669"/>
    <property type="project" value="UniProtKB-UniRule"/>
</dbReference>
<name>A0AB39UQH0_9BIFI</name>
<dbReference type="InterPro" id="IPR010994">
    <property type="entry name" value="RuvA_2-like"/>
</dbReference>
<dbReference type="CDD" id="cd00114">
    <property type="entry name" value="LIGANc"/>
    <property type="match status" value="1"/>
</dbReference>
<dbReference type="Gene3D" id="6.20.10.30">
    <property type="match status" value="1"/>
</dbReference>
<gene>
    <name evidence="13 19" type="primary">ligA</name>
    <name evidence="19" type="ORF">QN062_02820</name>
    <name evidence="18" type="ORF">QN216_06825</name>
    <name evidence="17" type="ORF">QN217_03625</name>
</gene>
<dbReference type="Pfam" id="PF03119">
    <property type="entry name" value="DNA_ligase_ZBD"/>
    <property type="match status" value="1"/>
</dbReference>
<evidence type="ECO:0000256" key="7">
    <source>
        <dbReference type="ARBA" id="ARBA00022833"/>
    </source>
</evidence>
<evidence type="ECO:0000256" key="13">
    <source>
        <dbReference type="HAMAP-Rule" id="MF_01588"/>
    </source>
</evidence>
<proteinExistence type="inferred from homology"/>
<dbReference type="NCBIfam" id="TIGR00575">
    <property type="entry name" value="dnlj"/>
    <property type="match status" value="1"/>
</dbReference>
<comment type="function">
    <text evidence="13">DNA ligase that catalyzes the formation of phosphodiester linkages between 5'-phosphoryl and 3'-hydroxyl groups in double-stranded DNA using NAD as a coenzyme and as the energy source for the reaction. It is essential for DNA replication and repair of damaged DNA.</text>
</comment>
<dbReference type="InterPro" id="IPR033136">
    <property type="entry name" value="DNA_ligase_CS"/>
</dbReference>
<dbReference type="PROSITE" id="PS50172">
    <property type="entry name" value="BRCT"/>
    <property type="match status" value="1"/>
</dbReference>
<evidence type="ECO:0000259" key="16">
    <source>
        <dbReference type="PROSITE" id="PS50172"/>
    </source>
</evidence>
<dbReference type="EMBL" id="CP129675">
    <property type="protein sequence ID" value="XDS47238.1"/>
    <property type="molecule type" value="Genomic_DNA"/>
</dbReference>
<dbReference type="FunFam" id="2.40.50.140:FF:000012">
    <property type="entry name" value="DNA ligase"/>
    <property type="match status" value="1"/>
</dbReference>
<dbReference type="GO" id="GO:0006281">
    <property type="term" value="P:DNA repair"/>
    <property type="evidence" value="ECO:0007669"/>
    <property type="project" value="UniProtKB-KW"/>
</dbReference>
<dbReference type="GO" id="GO:0005829">
    <property type="term" value="C:cytosol"/>
    <property type="evidence" value="ECO:0007669"/>
    <property type="project" value="TreeGrafter"/>
</dbReference>
<dbReference type="InterPro" id="IPR004149">
    <property type="entry name" value="Znf_DNAligase_C4"/>
</dbReference>
<dbReference type="SUPFAM" id="SSF50249">
    <property type="entry name" value="Nucleic acid-binding proteins"/>
    <property type="match status" value="1"/>
</dbReference>
<dbReference type="EMBL" id="CP129683">
    <property type="protein sequence ID" value="XDS51131.1"/>
    <property type="molecule type" value="Genomic_DNA"/>
</dbReference>
<dbReference type="GO" id="GO:0046872">
    <property type="term" value="F:metal ion binding"/>
    <property type="evidence" value="ECO:0007669"/>
    <property type="project" value="UniProtKB-KW"/>
</dbReference>
<dbReference type="Pfam" id="PF03120">
    <property type="entry name" value="OB_DNA_ligase"/>
    <property type="match status" value="1"/>
</dbReference>
<feature type="binding site" evidence="13">
    <location>
        <position position="501"/>
    </location>
    <ligand>
        <name>Zn(2+)</name>
        <dbReference type="ChEBI" id="CHEBI:29105"/>
    </ligand>
</feature>
<dbReference type="AlphaFoldDB" id="A0AB39UQH0"/>
<dbReference type="InterPro" id="IPR041663">
    <property type="entry name" value="DisA/LigA_HHH"/>
</dbReference>
<dbReference type="SMART" id="SM00292">
    <property type="entry name" value="BRCT"/>
    <property type="match status" value="1"/>
</dbReference>
<evidence type="ECO:0000256" key="1">
    <source>
        <dbReference type="ARBA" id="ARBA00012722"/>
    </source>
</evidence>
<comment type="catalytic activity">
    <reaction evidence="11 13 14">
        <text>NAD(+) + (deoxyribonucleotide)n-3'-hydroxyl + 5'-phospho-(deoxyribonucleotide)m = (deoxyribonucleotide)n+m + AMP + beta-nicotinamide D-nucleotide.</text>
        <dbReference type="EC" id="6.5.1.2"/>
    </reaction>
</comment>
<feature type="binding site" evidence="13">
    <location>
        <position position="498"/>
    </location>
    <ligand>
        <name>Zn(2+)</name>
        <dbReference type="ChEBI" id="CHEBI:29105"/>
    </ligand>
</feature>
<feature type="binding site" evidence="13">
    <location>
        <begin position="156"/>
        <end position="157"/>
    </location>
    <ligand>
        <name>NAD(+)</name>
        <dbReference type="ChEBI" id="CHEBI:57540"/>
    </ligand>
</feature>
<dbReference type="Pfam" id="PF01653">
    <property type="entry name" value="DNA_ligase_aden"/>
    <property type="match status" value="1"/>
</dbReference>
<dbReference type="InterPro" id="IPR001357">
    <property type="entry name" value="BRCT_dom"/>
</dbReference>
<evidence type="ECO:0000313" key="18">
    <source>
        <dbReference type="EMBL" id="XDS48054.1"/>
    </source>
</evidence>
<dbReference type="PANTHER" id="PTHR23389">
    <property type="entry name" value="CHROMOSOME TRANSMISSION FIDELITY FACTOR 18"/>
    <property type="match status" value="1"/>
</dbReference>
<accession>A0AB39UQH0</accession>
<dbReference type="FunFam" id="3.40.50.10190:FF:000054">
    <property type="entry name" value="DNA ligase"/>
    <property type="match status" value="1"/>
</dbReference>
<dbReference type="InterPro" id="IPR013840">
    <property type="entry name" value="DNAligase_N"/>
</dbReference>
<evidence type="ECO:0000256" key="10">
    <source>
        <dbReference type="ARBA" id="ARBA00023204"/>
    </source>
</evidence>
<dbReference type="HAMAP" id="MF_01588">
    <property type="entry name" value="DNA_ligase_A"/>
    <property type="match status" value="1"/>
</dbReference>
<evidence type="ECO:0000256" key="3">
    <source>
        <dbReference type="ARBA" id="ARBA00022598"/>
    </source>
</evidence>
<dbReference type="CDD" id="cd17748">
    <property type="entry name" value="BRCT_DNA_ligase_like"/>
    <property type="match status" value="1"/>
</dbReference>
<feature type="binding site" evidence="13">
    <location>
        <position position="377"/>
    </location>
    <ligand>
        <name>NAD(+)</name>
        <dbReference type="ChEBI" id="CHEBI:57540"/>
    </ligand>
</feature>
<dbReference type="InterPro" id="IPR001679">
    <property type="entry name" value="DNA_ligase"/>
</dbReference>
<dbReference type="Gene3D" id="3.40.50.10190">
    <property type="entry name" value="BRCT domain"/>
    <property type="match status" value="1"/>
</dbReference>
<keyword evidence="9 13" id="KW-0520">NAD</keyword>
<dbReference type="Gene3D" id="1.10.150.20">
    <property type="entry name" value="5' to 3' exonuclease, C-terminal subdomain"/>
    <property type="match status" value="2"/>
</dbReference>
<dbReference type="SUPFAM" id="SSF56091">
    <property type="entry name" value="DNA ligase/mRNA capping enzyme, catalytic domain"/>
    <property type="match status" value="1"/>
</dbReference>
<dbReference type="Gene3D" id="1.10.287.610">
    <property type="entry name" value="Helix hairpin bin"/>
    <property type="match status" value="1"/>
</dbReference>
<evidence type="ECO:0000256" key="14">
    <source>
        <dbReference type="RuleBase" id="RU000618"/>
    </source>
</evidence>
<keyword evidence="10 13" id="KW-0234">DNA repair</keyword>
<organism evidence="19">
    <name type="scientific">Bifidobacterium fermentum</name>
    <dbReference type="NCBI Taxonomy" id="3059035"/>
    <lineage>
        <taxon>Bacteria</taxon>
        <taxon>Bacillati</taxon>
        <taxon>Actinomycetota</taxon>
        <taxon>Actinomycetes</taxon>
        <taxon>Bifidobacteriales</taxon>
        <taxon>Bifidobacteriaceae</taxon>
        <taxon>Bifidobacterium</taxon>
    </lineage>
</organism>
<dbReference type="Gene3D" id="2.40.50.140">
    <property type="entry name" value="Nucleic acid-binding proteins"/>
    <property type="match status" value="1"/>
</dbReference>
<dbReference type="SMART" id="SM00532">
    <property type="entry name" value="LIGANc"/>
    <property type="match status" value="1"/>
</dbReference>
<feature type="binding site" evidence="13">
    <location>
        <position position="213"/>
    </location>
    <ligand>
        <name>NAD(+)</name>
        <dbReference type="ChEBI" id="CHEBI:57540"/>
    </ligand>
</feature>
<feature type="binding site" evidence="13">
    <location>
        <begin position="107"/>
        <end position="111"/>
    </location>
    <ligand>
        <name>NAD(+)</name>
        <dbReference type="ChEBI" id="CHEBI:57540"/>
    </ligand>
</feature>
<feature type="active site" description="N6-AMP-lysine intermediate" evidence="13">
    <location>
        <position position="192"/>
    </location>
</feature>
<feature type="binding site" evidence="13">
    <location>
        <position position="401"/>
    </location>
    <ligand>
        <name>NAD(+)</name>
        <dbReference type="ChEBI" id="CHEBI:57540"/>
    </ligand>
</feature>
<keyword evidence="4 13" id="KW-0235">DNA replication</keyword>
<evidence type="ECO:0000256" key="11">
    <source>
        <dbReference type="ARBA" id="ARBA00034005"/>
    </source>
</evidence>
<feature type="region of interest" description="Disordered" evidence="15">
    <location>
        <begin position="663"/>
        <end position="694"/>
    </location>
</feature>
<dbReference type="EMBL" id="CP129682">
    <property type="protein sequence ID" value="XDS48054.1"/>
    <property type="molecule type" value="Genomic_DNA"/>
</dbReference>
<dbReference type="EC" id="6.5.1.2" evidence="1 13"/>
<keyword evidence="3 13" id="KW-0436">Ligase</keyword>
<feature type="binding site" evidence="13">
    <location>
        <position position="190"/>
    </location>
    <ligand>
        <name>NAD(+)</name>
        <dbReference type="ChEBI" id="CHEBI:57540"/>
    </ligand>
</feature>
<dbReference type="FunFam" id="3.30.470.30:FF:000001">
    <property type="entry name" value="DNA ligase"/>
    <property type="match status" value="1"/>
</dbReference>
<dbReference type="InterPro" id="IPR036420">
    <property type="entry name" value="BRCT_dom_sf"/>
</dbReference>
<dbReference type="SUPFAM" id="SSF52113">
    <property type="entry name" value="BRCT domain"/>
    <property type="match status" value="1"/>
</dbReference>
<dbReference type="Pfam" id="PF12826">
    <property type="entry name" value="HHH_2"/>
    <property type="match status" value="1"/>
</dbReference>
<evidence type="ECO:0000313" key="19">
    <source>
        <dbReference type="EMBL" id="XDS51131.1"/>
    </source>
</evidence>
<dbReference type="Gene3D" id="3.30.470.30">
    <property type="entry name" value="DNA ligase/mRNA capping enzyme"/>
    <property type="match status" value="1"/>
</dbReference>
<evidence type="ECO:0000256" key="5">
    <source>
        <dbReference type="ARBA" id="ARBA00022723"/>
    </source>
</evidence>
<dbReference type="InterPro" id="IPR013839">
    <property type="entry name" value="DNAligase_adenylation"/>
</dbReference>
<evidence type="ECO:0000256" key="6">
    <source>
        <dbReference type="ARBA" id="ARBA00022763"/>
    </source>
</evidence>
<evidence type="ECO:0000313" key="17">
    <source>
        <dbReference type="EMBL" id="XDS47238.1"/>
    </source>
</evidence>
<dbReference type="NCBIfam" id="NF005932">
    <property type="entry name" value="PRK07956.1"/>
    <property type="match status" value="1"/>
</dbReference>
<evidence type="ECO:0000256" key="9">
    <source>
        <dbReference type="ARBA" id="ARBA00023027"/>
    </source>
</evidence>
<dbReference type="PROSITE" id="PS01055">
    <property type="entry name" value="DNA_LIGASE_N1"/>
    <property type="match status" value="1"/>
</dbReference>
<dbReference type="Pfam" id="PF00533">
    <property type="entry name" value="BRCT"/>
    <property type="match status" value="1"/>
</dbReference>
<dbReference type="InterPro" id="IPR004150">
    <property type="entry name" value="NAD_DNA_ligase_OB"/>
</dbReference>
<dbReference type="GO" id="GO:0006260">
    <property type="term" value="P:DNA replication"/>
    <property type="evidence" value="ECO:0007669"/>
    <property type="project" value="UniProtKB-KW"/>
</dbReference>
<keyword evidence="8 13" id="KW-0460">Magnesium</keyword>
<reference evidence="19" key="1">
    <citation type="submission" date="2023-07" db="EMBL/GenBank/DDBJ databases">
        <title>Bifidobacterium aquikefiriaerophilum sp. nov. and Bifidobacterium eccum sp. nov., isolated from water kefir.</title>
        <authorList>
            <person name="Breselge S."/>
            <person name="Bellassi P."/>
            <person name="Barcenilla C."/>
            <person name="Alvarez-Ordonez A."/>
            <person name="Morelli L."/>
            <person name="Cotter P.D."/>
        </authorList>
    </citation>
    <scope>NUCLEOTIDE SEQUENCE</scope>
    <source>
        <strain evidence="19">WK012_4_13</strain>
        <strain evidence="18">WK013_4_14</strain>
        <strain evidence="17">WK048_4_13</strain>
    </source>
</reference>
<evidence type="ECO:0000256" key="2">
    <source>
        <dbReference type="ARBA" id="ARBA00013308"/>
    </source>
</evidence>
<dbReference type="PANTHER" id="PTHR23389:SF9">
    <property type="entry name" value="DNA LIGASE"/>
    <property type="match status" value="1"/>
</dbReference>
<dbReference type="RefSeq" id="WP_369342095.1">
    <property type="nucleotide sequence ID" value="NZ_CP129675.1"/>
</dbReference>
<feature type="binding site" evidence="13">
    <location>
        <position position="252"/>
    </location>
    <ligand>
        <name>NAD(+)</name>
        <dbReference type="ChEBI" id="CHEBI:57540"/>
    </ligand>
</feature>
<dbReference type="InterPro" id="IPR012340">
    <property type="entry name" value="NA-bd_OB-fold"/>
</dbReference>
<sequence>MVMKGVALNGIRAEKVRNSQNSQTVEQSGQNSFDLDSIADSTVGMVSGSDAWIANLQDADADAMRLADLQVTQLTTEQATRLWTKLSAWVESDQIAYYIKDAPVSSDAAYDERMRCMQELERQFPTLDTPESPTHRVGGTFSNDFASVRHPSRMLSLDDVFSIEELRQWFDGAYKDLDEPESRKLPMTCEVKIDGLALNLIYENGVLKQGLTRGDGVTGEDITLNVHTIGTIPDRLAGPAKDIPEMVEIRGEVFMRFDDFKALNDDNARLGKAPFANPRNAAAGSLRQKDPRITASRRLSFYAHGIGTLRWGAKASRAGHDQVDDQSEAYELYKTWGIPVSPHNREITSFDQITDMIDYYGEHRNDIEHALDGIVVKIDDLGLQRRLGATSRAPRWAIAYKYPPEEVNTELLNITVQVGRTGRVTPVAILKPVYVAGSTVSRTTLHNASEVERKGVEIGDTVVVRKAGDVIPELVGPVLERRKGRESQLRRFVMPERCPSCGARLAPAKEGDVDIRCPNVESCPAQLTERVIHMASRKAFDIEHLGEQSAIALTNPEDNRPESAEVFAPNVSEVLVKAGEEPEPYEPMKGLALPPVQRPVLSSEAGLFDIEASDLADVRVWREAPIIEIRESEKDGKRRRQRHRVGGSGLWHQIYAFYNQPKSAGKTKEPTAQPQALNASEDEDRSIRKAAPSRTTQDMIAEIDQARKADLWRVLVALSIRHLGPTSARGIASRFGSLTKVEEASVDELAELDGVGEEIAQSIVEWFAQAHEPGDWRGKILESWKRNGVGEGVADVHRPQTLDGMTVVVTGGLDDFSRDSAKEAIIEHGGKASGSVSKKTTYVVVGENPGSKADKAEQLGVPVLDEAAFHRLLDTGKPE</sequence>
<dbReference type="InterPro" id="IPR018239">
    <property type="entry name" value="DNA_ligase_AS"/>
</dbReference>
<feature type="domain" description="BRCT" evidence="16">
    <location>
        <begin position="797"/>
        <end position="879"/>
    </location>
</feature>
<evidence type="ECO:0000256" key="4">
    <source>
        <dbReference type="ARBA" id="ARBA00022705"/>
    </source>
</evidence>
<evidence type="ECO:0000256" key="12">
    <source>
        <dbReference type="ARBA" id="ARBA00060881"/>
    </source>
</evidence>
<dbReference type="PROSITE" id="PS01056">
    <property type="entry name" value="DNA_LIGASE_N2"/>
    <property type="match status" value="1"/>
</dbReference>
<dbReference type="KEGG" id="bfk:QN062_02820"/>